<reference evidence="1 2" key="1">
    <citation type="submission" date="2019-06" db="EMBL/GenBank/DDBJ databases">
        <title>Draft genomes of female and male turbot (Scophthalmus maximus).</title>
        <authorList>
            <person name="Xu H."/>
            <person name="Xu X.-W."/>
            <person name="Shao C."/>
            <person name="Chen S."/>
        </authorList>
    </citation>
    <scope>NUCLEOTIDE SEQUENCE [LARGE SCALE GENOMIC DNA]</scope>
    <source>
        <strain evidence="1">Ysfricsl-2016a</strain>
        <tissue evidence="1">Blood</tissue>
    </source>
</reference>
<proteinExistence type="predicted"/>
<dbReference type="Proteomes" id="UP000438429">
    <property type="component" value="Unassembled WGS sequence"/>
</dbReference>
<organism evidence="1 2">
    <name type="scientific">Scophthalmus maximus</name>
    <name type="common">Turbot</name>
    <name type="synonym">Psetta maxima</name>
    <dbReference type="NCBI Taxonomy" id="52904"/>
    <lineage>
        <taxon>Eukaryota</taxon>
        <taxon>Metazoa</taxon>
        <taxon>Chordata</taxon>
        <taxon>Craniata</taxon>
        <taxon>Vertebrata</taxon>
        <taxon>Euteleostomi</taxon>
        <taxon>Actinopterygii</taxon>
        <taxon>Neopterygii</taxon>
        <taxon>Teleostei</taxon>
        <taxon>Neoteleostei</taxon>
        <taxon>Acanthomorphata</taxon>
        <taxon>Carangaria</taxon>
        <taxon>Pleuronectiformes</taxon>
        <taxon>Pleuronectoidei</taxon>
        <taxon>Scophthalmidae</taxon>
        <taxon>Scophthalmus</taxon>
    </lineage>
</organism>
<comment type="caution">
    <text evidence="1">The sequence shown here is derived from an EMBL/GenBank/DDBJ whole genome shotgun (WGS) entry which is preliminary data.</text>
</comment>
<dbReference type="EMBL" id="VEVO01000013">
    <property type="protein sequence ID" value="KAF0032227.1"/>
    <property type="molecule type" value="Genomic_DNA"/>
</dbReference>
<protein>
    <submittedName>
        <fullName evidence="1">Uncharacterized protein</fullName>
    </submittedName>
</protein>
<sequence>MRNNLGERLVFCRVNATLYRIPDLWTVEVFQEQEQLQIFNFAKYSFIGWTGRQFEPAALCPSRHRELVLQVSSPDCYRWMRGPQPQQRCGTS</sequence>
<accession>A0A6A4SG35</accession>
<evidence type="ECO:0000313" key="1">
    <source>
        <dbReference type="EMBL" id="KAF0032227.1"/>
    </source>
</evidence>
<name>A0A6A4SG35_SCOMX</name>
<dbReference type="AlphaFoldDB" id="A0A6A4SG35"/>
<gene>
    <name evidence="1" type="ORF">F2P81_014517</name>
</gene>
<evidence type="ECO:0000313" key="2">
    <source>
        <dbReference type="Proteomes" id="UP000438429"/>
    </source>
</evidence>